<dbReference type="SFLD" id="SFLDG01082">
    <property type="entry name" value="B12-binding_domain_containing"/>
    <property type="match status" value="1"/>
</dbReference>
<dbReference type="NCBIfam" id="TIGR00539">
    <property type="entry name" value="hemN_rel"/>
    <property type="match status" value="1"/>
</dbReference>
<dbReference type="OrthoDB" id="9808022at2"/>
<evidence type="ECO:0000313" key="4">
    <source>
        <dbReference type="EMBL" id="RUL58897.1"/>
    </source>
</evidence>
<comment type="caution">
    <text evidence="4">The sequence shown here is derived from an EMBL/GenBank/DDBJ whole genome shotgun (WGS) entry which is preliminary data.</text>
</comment>
<proteinExistence type="inferred from homology"/>
<dbReference type="InterPro" id="IPR006638">
    <property type="entry name" value="Elp3/MiaA/NifB-like_rSAM"/>
</dbReference>
<keyword evidence="2" id="KW-0408">Iron</keyword>
<keyword evidence="2" id="KW-0949">S-adenosyl-L-methionine</keyword>
<dbReference type="PROSITE" id="PS51918">
    <property type="entry name" value="RADICAL_SAM"/>
    <property type="match status" value="1"/>
</dbReference>
<dbReference type="CDD" id="cd01335">
    <property type="entry name" value="Radical_SAM"/>
    <property type="match status" value="1"/>
</dbReference>
<dbReference type="InterPro" id="IPR058240">
    <property type="entry name" value="rSAM_sf"/>
</dbReference>
<dbReference type="InterPro" id="IPR023404">
    <property type="entry name" value="rSAM_horseshoe"/>
</dbReference>
<keyword evidence="5" id="KW-1185">Reference proteome</keyword>
<protein>
    <recommendedName>
        <fullName evidence="2">Heme chaperone HemW</fullName>
    </recommendedName>
</protein>
<dbReference type="SUPFAM" id="SSF102114">
    <property type="entry name" value="Radical SAM enzymes"/>
    <property type="match status" value="1"/>
</dbReference>
<dbReference type="InterPro" id="IPR004559">
    <property type="entry name" value="HemW-like"/>
</dbReference>
<dbReference type="AlphaFoldDB" id="A0A3S0P7Q4"/>
<comment type="subcellular location">
    <subcellularLocation>
        <location evidence="2">Cytoplasm</location>
    </subcellularLocation>
</comment>
<keyword evidence="2" id="KW-0349">Heme</keyword>
<comment type="similarity">
    <text evidence="1">Belongs to the anaerobic coproporphyrinogen-III oxidase family. HemW subfamily.</text>
</comment>
<accession>A0A3S0P7Q4</accession>
<evidence type="ECO:0000259" key="3">
    <source>
        <dbReference type="PROSITE" id="PS51918"/>
    </source>
</evidence>
<dbReference type="RefSeq" id="WP_126677970.1">
    <property type="nucleotide sequence ID" value="NZ_RYYU01000001.1"/>
</dbReference>
<keyword evidence="2" id="KW-0004">4Fe-4S</keyword>
<feature type="domain" description="Radical SAM core" evidence="3">
    <location>
        <begin position="1"/>
        <end position="228"/>
    </location>
</feature>
<name>A0A3S0P7Q4_9BACT</name>
<dbReference type="GO" id="GO:0004109">
    <property type="term" value="F:coproporphyrinogen oxidase activity"/>
    <property type="evidence" value="ECO:0007669"/>
    <property type="project" value="InterPro"/>
</dbReference>
<dbReference type="Pfam" id="PF04055">
    <property type="entry name" value="Radical_SAM"/>
    <property type="match status" value="1"/>
</dbReference>
<dbReference type="SFLD" id="SFLDG01065">
    <property type="entry name" value="anaerobic_coproporphyrinogen-I"/>
    <property type="match status" value="1"/>
</dbReference>
<dbReference type="InterPro" id="IPR010723">
    <property type="entry name" value="HemN_C"/>
</dbReference>
<reference evidence="4 5" key="1">
    <citation type="submission" date="2018-12" db="EMBL/GenBank/DDBJ databases">
        <title>Genome sequencing of Prevotella sp. KCOM 3155 (= JS262).</title>
        <authorList>
            <person name="Kook J.-K."/>
            <person name="Park S.-N."/>
            <person name="Lim Y.K."/>
        </authorList>
    </citation>
    <scope>NUCLEOTIDE SEQUENCE [LARGE SCALE GENOMIC DNA]</scope>
    <source>
        <strain evidence="4 5">KCOM 3155</strain>
    </source>
</reference>
<keyword evidence="2" id="KW-0479">Metal-binding</keyword>
<dbReference type="Gene3D" id="3.80.30.20">
    <property type="entry name" value="tm_1862 like domain"/>
    <property type="match status" value="1"/>
</dbReference>
<dbReference type="GO" id="GO:0006779">
    <property type="term" value="P:porphyrin-containing compound biosynthetic process"/>
    <property type="evidence" value="ECO:0007669"/>
    <property type="project" value="InterPro"/>
</dbReference>
<organism evidence="4 5">
    <name type="scientific">Prevotella koreensis</name>
    <dbReference type="NCBI Taxonomy" id="2490854"/>
    <lineage>
        <taxon>Bacteria</taxon>
        <taxon>Pseudomonadati</taxon>
        <taxon>Bacteroidota</taxon>
        <taxon>Bacteroidia</taxon>
        <taxon>Bacteroidales</taxon>
        <taxon>Prevotellaceae</taxon>
        <taxon>Prevotella</taxon>
    </lineage>
</organism>
<dbReference type="Pfam" id="PF06969">
    <property type="entry name" value="HemN_C"/>
    <property type="match status" value="1"/>
</dbReference>
<dbReference type="InterPro" id="IPR034505">
    <property type="entry name" value="Coproporphyrinogen-III_oxidase"/>
</dbReference>
<dbReference type="Proteomes" id="UP000278983">
    <property type="component" value="Unassembled WGS sequence"/>
</dbReference>
<dbReference type="EMBL" id="RYYU01000001">
    <property type="protein sequence ID" value="RUL58897.1"/>
    <property type="molecule type" value="Genomic_DNA"/>
</dbReference>
<gene>
    <name evidence="4" type="primary">hemW</name>
    <name evidence="4" type="ORF">EHV08_03350</name>
</gene>
<evidence type="ECO:0000256" key="2">
    <source>
        <dbReference type="RuleBase" id="RU364116"/>
    </source>
</evidence>
<dbReference type="GO" id="GO:0051539">
    <property type="term" value="F:4 iron, 4 sulfur cluster binding"/>
    <property type="evidence" value="ECO:0007669"/>
    <property type="project" value="UniProtKB-UniRule"/>
</dbReference>
<dbReference type="SMART" id="SM00729">
    <property type="entry name" value="Elp3"/>
    <property type="match status" value="1"/>
</dbReference>
<keyword evidence="2" id="KW-0411">Iron-sulfur</keyword>
<keyword evidence="2" id="KW-0143">Chaperone</keyword>
<dbReference type="PANTHER" id="PTHR13932">
    <property type="entry name" value="COPROPORPHYRINIGEN III OXIDASE"/>
    <property type="match status" value="1"/>
</dbReference>
<keyword evidence="2" id="KW-0963">Cytoplasm</keyword>
<dbReference type="GO" id="GO:0046872">
    <property type="term" value="F:metal ion binding"/>
    <property type="evidence" value="ECO:0007669"/>
    <property type="project" value="UniProtKB-UniRule"/>
</dbReference>
<comment type="function">
    <text evidence="2">Probably acts as a heme chaperone, transferring heme to an unknown acceptor. Binds one molecule of heme per monomer, possibly covalently. Binds 1 [4Fe-4S] cluster. The cluster is coordinated with 3 cysteines and an exchangeable S-adenosyl-L-methionine.</text>
</comment>
<dbReference type="SFLD" id="SFLDF00562">
    <property type="entry name" value="HemN-like__clustered_with_heat"/>
    <property type="match status" value="1"/>
</dbReference>
<dbReference type="SFLD" id="SFLDS00029">
    <property type="entry name" value="Radical_SAM"/>
    <property type="match status" value="1"/>
</dbReference>
<dbReference type="GO" id="GO:0005737">
    <property type="term" value="C:cytoplasm"/>
    <property type="evidence" value="ECO:0007669"/>
    <property type="project" value="UniProtKB-SubCell"/>
</dbReference>
<evidence type="ECO:0000313" key="5">
    <source>
        <dbReference type="Proteomes" id="UP000278983"/>
    </source>
</evidence>
<sequence>MKSLYIHIPFCESRCIYCAFYSTTHLVLRDDYVSALVQEMSIRETGSKISTIYLGGGTPSQLSADQLRKLLYNINKVYNVEHNAEITIECNPDDINEKYAEELADMGFNRVSLGAQTFSDERLQLIRRRHSAIQVDNAIMMLRKAGIINISIDLMFGFPNETLADWECDIKHAISLKPQHISAYSLMFEENTPLHRMLVEGKINAADEELCLAMFERLTKMLIAEGYEHYEISNFAQRSALDTNHTKFRSVHNSNYWADVPYIGIGVSAHSYDLCERSWNIANIKEYIRIAKIGKRPIEGCETIDATTHYNDIVTTAMRTSEGISLNSLTQEQRDYLLKTALPMAERGLIAITDTHVRLTHKGIFVSDSVMAELVKI</sequence>
<dbReference type="PANTHER" id="PTHR13932:SF5">
    <property type="entry name" value="RADICAL S-ADENOSYL METHIONINE DOMAIN-CONTAINING PROTEIN 1, MITOCHONDRIAL"/>
    <property type="match status" value="1"/>
</dbReference>
<dbReference type="InterPro" id="IPR007197">
    <property type="entry name" value="rSAM"/>
</dbReference>
<evidence type="ECO:0000256" key="1">
    <source>
        <dbReference type="ARBA" id="ARBA00006100"/>
    </source>
</evidence>